<dbReference type="PROSITE" id="PS50878">
    <property type="entry name" value="RT_POL"/>
    <property type="match status" value="1"/>
</dbReference>
<reference evidence="2 3" key="1">
    <citation type="submission" date="2019-01" db="EMBL/GenBank/DDBJ databases">
        <authorList>
            <person name="Sayadi A."/>
        </authorList>
    </citation>
    <scope>NUCLEOTIDE SEQUENCE [LARGE SCALE GENOMIC DNA]</scope>
</reference>
<evidence type="ECO:0000313" key="2">
    <source>
        <dbReference type="EMBL" id="VEN55534.1"/>
    </source>
</evidence>
<dbReference type="EMBL" id="CAACVG010010312">
    <property type="protein sequence ID" value="VEN55534.1"/>
    <property type="molecule type" value="Genomic_DNA"/>
</dbReference>
<feature type="domain" description="Reverse transcriptase" evidence="1">
    <location>
        <begin position="1"/>
        <end position="136"/>
    </location>
</feature>
<accession>A0A653D5T2</accession>
<gene>
    <name evidence="2" type="ORF">CALMAC_LOCUS14685</name>
</gene>
<evidence type="ECO:0000259" key="1">
    <source>
        <dbReference type="PROSITE" id="PS50878"/>
    </source>
</evidence>
<keyword evidence="3" id="KW-1185">Reference proteome</keyword>
<proteinExistence type="predicted"/>
<sequence length="136" mass="15134">MVELVEYIYQSFNKGNVARATFFDLMKAFDCVSHGLLINKLSRYGFERESLQLISSYLEERVQHVALNGVKSRNLPTKLGVPQGSILGPTVFIIFINDLVTCQSQHLVLHADDTTSIGSSSTLQSLDQHCIRDGTS</sequence>
<dbReference type="InterPro" id="IPR000477">
    <property type="entry name" value="RT_dom"/>
</dbReference>
<dbReference type="Pfam" id="PF00078">
    <property type="entry name" value="RVT_1"/>
    <property type="match status" value="1"/>
</dbReference>
<name>A0A653D5T2_CALMS</name>
<dbReference type="AlphaFoldDB" id="A0A653D5T2"/>
<dbReference type="Proteomes" id="UP000410492">
    <property type="component" value="Unassembled WGS sequence"/>
</dbReference>
<dbReference type="PANTHER" id="PTHR33332">
    <property type="entry name" value="REVERSE TRANSCRIPTASE DOMAIN-CONTAINING PROTEIN"/>
    <property type="match status" value="1"/>
</dbReference>
<evidence type="ECO:0000313" key="3">
    <source>
        <dbReference type="Proteomes" id="UP000410492"/>
    </source>
</evidence>
<organism evidence="2 3">
    <name type="scientific">Callosobruchus maculatus</name>
    <name type="common">Southern cowpea weevil</name>
    <name type="synonym">Pulse bruchid</name>
    <dbReference type="NCBI Taxonomy" id="64391"/>
    <lineage>
        <taxon>Eukaryota</taxon>
        <taxon>Metazoa</taxon>
        <taxon>Ecdysozoa</taxon>
        <taxon>Arthropoda</taxon>
        <taxon>Hexapoda</taxon>
        <taxon>Insecta</taxon>
        <taxon>Pterygota</taxon>
        <taxon>Neoptera</taxon>
        <taxon>Endopterygota</taxon>
        <taxon>Coleoptera</taxon>
        <taxon>Polyphaga</taxon>
        <taxon>Cucujiformia</taxon>
        <taxon>Chrysomeloidea</taxon>
        <taxon>Chrysomelidae</taxon>
        <taxon>Bruchinae</taxon>
        <taxon>Bruchini</taxon>
        <taxon>Callosobruchus</taxon>
    </lineage>
</organism>
<protein>
    <recommendedName>
        <fullName evidence="1">Reverse transcriptase domain-containing protein</fullName>
    </recommendedName>
</protein>